<protein>
    <submittedName>
        <fullName evidence="1">Uncharacterized protein</fullName>
    </submittedName>
</protein>
<reference evidence="1 2" key="1">
    <citation type="submission" date="2019-02" db="EMBL/GenBank/DDBJ databases">
        <authorList>
            <person name="Kanzanas C."/>
            <person name="Smith M.A."/>
            <person name="Zack K.M."/>
            <person name="Garlena R.A."/>
            <person name="Russell D.A."/>
            <person name="Pope W.H."/>
            <person name="Jacobs-Sera D."/>
            <person name="Hatfull G.F."/>
        </authorList>
    </citation>
    <scope>NUCLEOTIDE SEQUENCE [LARGE SCALE GENOMIC DNA]</scope>
</reference>
<sequence length="58" mass="6326">MTATCDCLTQYDATLPHAGEICPLADPDTKLDTLRELAELAAYKDIGAALIAYRQLTR</sequence>
<evidence type="ECO:0000313" key="2">
    <source>
        <dbReference type="Proteomes" id="UP000294565"/>
    </source>
</evidence>
<dbReference type="KEGG" id="vg:63743106"/>
<keyword evidence="2" id="KW-1185">Reference proteome</keyword>
<dbReference type="EMBL" id="MK494099">
    <property type="protein sequence ID" value="QBP29771.1"/>
    <property type="molecule type" value="Genomic_DNA"/>
</dbReference>
<dbReference type="GeneID" id="63743106"/>
<dbReference type="RefSeq" id="YP_010049783.1">
    <property type="nucleotide sequence ID" value="NC_054393.1"/>
</dbReference>
<gene>
    <name evidence="1" type="primary">116</name>
    <name evidence="1" type="ORF">SEA_TYPHA_116</name>
</gene>
<dbReference type="Proteomes" id="UP000294565">
    <property type="component" value="Segment"/>
</dbReference>
<evidence type="ECO:0000313" key="1">
    <source>
        <dbReference type="EMBL" id="QBP29771.1"/>
    </source>
</evidence>
<organism evidence="1 2">
    <name type="scientific">Mycobacterium phage Typha</name>
    <dbReference type="NCBI Taxonomy" id="2517971"/>
    <lineage>
        <taxon>Viruses</taxon>
        <taxon>Duplodnaviria</taxon>
        <taxon>Heunggongvirae</taxon>
        <taxon>Uroviricota</taxon>
        <taxon>Caudoviricetes</taxon>
        <taxon>Typhavirus</taxon>
        <taxon>Typhavirus typha</taxon>
    </lineage>
</organism>
<name>A0A482JCR9_9CAUD</name>
<proteinExistence type="predicted"/>
<accession>A0A482JCR9</accession>